<dbReference type="CDD" id="cd05466">
    <property type="entry name" value="PBP2_LTTR_substrate"/>
    <property type="match status" value="1"/>
</dbReference>
<name>A0A4R3M381_9HYPH</name>
<dbReference type="GO" id="GO:0003700">
    <property type="term" value="F:DNA-binding transcription factor activity"/>
    <property type="evidence" value="ECO:0007669"/>
    <property type="project" value="InterPro"/>
</dbReference>
<gene>
    <name evidence="6" type="ORF">EDC64_102168</name>
</gene>
<comment type="similarity">
    <text evidence="1">Belongs to the LysR transcriptional regulatory family.</text>
</comment>
<keyword evidence="2" id="KW-0805">Transcription regulation</keyword>
<dbReference type="PROSITE" id="PS50931">
    <property type="entry name" value="HTH_LYSR"/>
    <property type="match status" value="1"/>
</dbReference>
<dbReference type="InterPro" id="IPR036390">
    <property type="entry name" value="WH_DNA-bd_sf"/>
</dbReference>
<dbReference type="InterPro" id="IPR005119">
    <property type="entry name" value="LysR_subst-bd"/>
</dbReference>
<evidence type="ECO:0000259" key="5">
    <source>
        <dbReference type="PROSITE" id="PS50931"/>
    </source>
</evidence>
<dbReference type="Pfam" id="PF03466">
    <property type="entry name" value="LysR_substrate"/>
    <property type="match status" value="1"/>
</dbReference>
<sequence length="305" mass="34108">MAESLREIRLFVAAYEERSFTAAALREHGTQSGVSQHIRKLEERFGVRLFSREKGRVTPTPAGDAYYSRCVEMLRLQEATNQAMMMFGHGVSGDIAVGLMPTMTRVTLAPAMRRFIKDYPNVSIRVVEAFSPILTNSVLTGELDFAIVPSIPGRPGLKTQHFLTTHETLVSRMEPDWHLKPVKMKALGPVKLILPSIANTRRSLIETYIASNGVQIERMLEMDSMMGTLDFVAASDWRTVVPAIMLAADIDRLPLSVQPIVDPVAPLDLVLIEPSRQVIAPPAAMFLELLREEAERLNQFWAGYF</sequence>
<dbReference type="InterPro" id="IPR050950">
    <property type="entry name" value="HTH-type_LysR_regulators"/>
</dbReference>
<keyword evidence="4" id="KW-0804">Transcription</keyword>
<dbReference type="PRINTS" id="PR00039">
    <property type="entry name" value="HTHLYSR"/>
</dbReference>
<evidence type="ECO:0000256" key="3">
    <source>
        <dbReference type="ARBA" id="ARBA00023125"/>
    </source>
</evidence>
<reference evidence="6 7" key="1">
    <citation type="submission" date="2019-03" db="EMBL/GenBank/DDBJ databases">
        <title>Genomic Encyclopedia of Type Strains, Phase IV (KMG-IV): sequencing the most valuable type-strain genomes for metagenomic binning, comparative biology and taxonomic classification.</title>
        <authorList>
            <person name="Goeker M."/>
        </authorList>
    </citation>
    <scope>NUCLEOTIDE SEQUENCE [LARGE SCALE GENOMIC DNA]</scope>
    <source>
        <strain evidence="6 7">DSM 9035</strain>
    </source>
</reference>
<dbReference type="Gene3D" id="1.10.10.10">
    <property type="entry name" value="Winged helix-like DNA-binding domain superfamily/Winged helix DNA-binding domain"/>
    <property type="match status" value="1"/>
</dbReference>
<dbReference type="InterPro" id="IPR036388">
    <property type="entry name" value="WH-like_DNA-bd_sf"/>
</dbReference>
<keyword evidence="7" id="KW-1185">Reference proteome</keyword>
<evidence type="ECO:0000256" key="1">
    <source>
        <dbReference type="ARBA" id="ARBA00009437"/>
    </source>
</evidence>
<dbReference type="SUPFAM" id="SSF46785">
    <property type="entry name" value="Winged helix' DNA-binding domain"/>
    <property type="match status" value="1"/>
</dbReference>
<dbReference type="GO" id="GO:0005829">
    <property type="term" value="C:cytosol"/>
    <property type="evidence" value="ECO:0007669"/>
    <property type="project" value="TreeGrafter"/>
</dbReference>
<dbReference type="PANTHER" id="PTHR30419">
    <property type="entry name" value="HTH-TYPE TRANSCRIPTIONAL REGULATOR YBHD"/>
    <property type="match status" value="1"/>
</dbReference>
<organism evidence="6 7">
    <name type="scientific">Aquabacter spiritensis</name>
    <dbReference type="NCBI Taxonomy" id="933073"/>
    <lineage>
        <taxon>Bacteria</taxon>
        <taxon>Pseudomonadati</taxon>
        <taxon>Pseudomonadota</taxon>
        <taxon>Alphaproteobacteria</taxon>
        <taxon>Hyphomicrobiales</taxon>
        <taxon>Xanthobacteraceae</taxon>
        <taxon>Aquabacter</taxon>
    </lineage>
</organism>
<evidence type="ECO:0000313" key="6">
    <source>
        <dbReference type="EMBL" id="TCT06689.1"/>
    </source>
</evidence>
<dbReference type="Proteomes" id="UP000294664">
    <property type="component" value="Unassembled WGS sequence"/>
</dbReference>
<feature type="domain" description="HTH lysR-type" evidence="5">
    <location>
        <begin position="1"/>
        <end position="60"/>
    </location>
</feature>
<dbReference type="GO" id="GO:0003677">
    <property type="term" value="F:DNA binding"/>
    <property type="evidence" value="ECO:0007669"/>
    <property type="project" value="UniProtKB-KW"/>
</dbReference>
<dbReference type="SUPFAM" id="SSF53850">
    <property type="entry name" value="Periplasmic binding protein-like II"/>
    <property type="match status" value="1"/>
</dbReference>
<evidence type="ECO:0000313" key="7">
    <source>
        <dbReference type="Proteomes" id="UP000294664"/>
    </source>
</evidence>
<dbReference type="Pfam" id="PF00126">
    <property type="entry name" value="HTH_1"/>
    <property type="match status" value="1"/>
</dbReference>
<dbReference type="FunFam" id="1.10.10.10:FF:000001">
    <property type="entry name" value="LysR family transcriptional regulator"/>
    <property type="match status" value="1"/>
</dbReference>
<keyword evidence="3" id="KW-0238">DNA-binding</keyword>
<protein>
    <submittedName>
        <fullName evidence="6">LysR family transcriptional regulator</fullName>
    </submittedName>
</protein>
<dbReference type="OrthoDB" id="9803030at2"/>
<dbReference type="AlphaFoldDB" id="A0A4R3M381"/>
<dbReference type="RefSeq" id="WP_132030171.1">
    <property type="nucleotide sequence ID" value="NZ_SMAI01000002.1"/>
</dbReference>
<evidence type="ECO:0000256" key="2">
    <source>
        <dbReference type="ARBA" id="ARBA00023015"/>
    </source>
</evidence>
<dbReference type="PANTHER" id="PTHR30419:SF7">
    <property type="entry name" value="HTH-TYPE TRANSCRIPTIONAL REGULATOR TDCA"/>
    <property type="match status" value="1"/>
</dbReference>
<comment type="caution">
    <text evidence="6">The sequence shown here is derived from an EMBL/GenBank/DDBJ whole genome shotgun (WGS) entry which is preliminary data.</text>
</comment>
<dbReference type="Gene3D" id="3.40.190.290">
    <property type="match status" value="1"/>
</dbReference>
<dbReference type="InterPro" id="IPR000847">
    <property type="entry name" value="LysR_HTH_N"/>
</dbReference>
<proteinExistence type="inferred from homology"/>
<accession>A0A4R3M381</accession>
<evidence type="ECO:0000256" key="4">
    <source>
        <dbReference type="ARBA" id="ARBA00023163"/>
    </source>
</evidence>
<dbReference type="EMBL" id="SMAI01000002">
    <property type="protein sequence ID" value="TCT06689.1"/>
    <property type="molecule type" value="Genomic_DNA"/>
</dbReference>